<dbReference type="RefSeq" id="WP_178941961.1">
    <property type="nucleotide sequence ID" value="NZ_JAIWJF010000010.1"/>
</dbReference>
<sequence length="157" mass="17534">MREHKSLAIRLMIIISSLMLIMLSDTLTGSANQQSSNSNIVVQIGRQRFKATLNDSVAARNLQRKLPMSVKFCNSPGFEEKIADLKQPLRISGMTAGGNPDVGSIAYWSPDQRLVFYWGNVGYYQGIHIIGHFDGNKFRKTVQHLGPKQTVTIRATK</sequence>
<organism evidence="3 4">
    <name type="scientific">Furfurilactobacillus milii</name>
    <dbReference type="NCBI Taxonomy" id="2888272"/>
    <lineage>
        <taxon>Bacteria</taxon>
        <taxon>Bacillati</taxon>
        <taxon>Bacillota</taxon>
        <taxon>Bacilli</taxon>
        <taxon>Lactobacillales</taxon>
        <taxon>Lactobacillaceae</taxon>
        <taxon>Furfurilactobacillus</taxon>
    </lineage>
</organism>
<dbReference type="Proteomes" id="UP001152867">
    <property type="component" value="Unassembled WGS sequence"/>
</dbReference>
<evidence type="ECO:0000259" key="2">
    <source>
        <dbReference type="Pfam" id="PF18050"/>
    </source>
</evidence>
<keyword evidence="4" id="KW-1185">Reference proteome</keyword>
<feature type="transmembrane region" description="Helical" evidence="1">
    <location>
        <begin position="7"/>
        <end position="24"/>
    </location>
</feature>
<dbReference type="EMBL" id="JANDJP010000002">
    <property type="protein sequence ID" value="MDF9913255.1"/>
    <property type="molecule type" value="Genomic_DNA"/>
</dbReference>
<proteinExistence type="predicted"/>
<accession>A0ABT6D948</accession>
<dbReference type="SUPFAM" id="SSF50891">
    <property type="entry name" value="Cyclophilin-like"/>
    <property type="match status" value="1"/>
</dbReference>
<evidence type="ECO:0000256" key="1">
    <source>
        <dbReference type="SAM" id="Phobius"/>
    </source>
</evidence>
<gene>
    <name evidence="3" type="ORF">NNA32_03225</name>
</gene>
<keyword evidence="1" id="KW-1133">Transmembrane helix</keyword>
<name>A0ABT6D948_9LACO</name>
<dbReference type="Pfam" id="PF18050">
    <property type="entry name" value="Cyclophil_like2"/>
    <property type="match status" value="1"/>
</dbReference>
<dbReference type="Gene3D" id="2.40.100.20">
    <property type="match status" value="1"/>
</dbReference>
<reference evidence="3" key="1">
    <citation type="submission" date="2022-06" db="EMBL/GenBank/DDBJ databases">
        <title>Antifungal cultures and metabolites of lactic acid bacteria for use in dairy fermentations.</title>
        <authorList>
            <person name="Zhao Z."/>
            <person name="Gaenzle M."/>
        </authorList>
    </citation>
    <scope>NUCLEOTIDE SEQUENCE</scope>
    <source>
        <strain evidence="3">FUA3126</strain>
    </source>
</reference>
<keyword evidence="1" id="KW-0812">Transmembrane</keyword>
<protein>
    <submittedName>
        <fullName evidence="3">Cyclophilin-like fold protein</fullName>
    </submittedName>
</protein>
<evidence type="ECO:0000313" key="4">
    <source>
        <dbReference type="Proteomes" id="UP001152867"/>
    </source>
</evidence>
<feature type="domain" description="Cyclophilin-like" evidence="2">
    <location>
        <begin position="42"/>
        <end position="154"/>
    </location>
</feature>
<keyword evidence="1" id="KW-0472">Membrane</keyword>
<comment type="caution">
    <text evidence="3">The sequence shown here is derived from an EMBL/GenBank/DDBJ whole genome shotgun (WGS) entry which is preliminary data.</text>
</comment>
<evidence type="ECO:0000313" key="3">
    <source>
        <dbReference type="EMBL" id="MDF9913255.1"/>
    </source>
</evidence>
<dbReference type="InterPro" id="IPR041183">
    <property type="entry name" value="Cyclophilin-like"/>
</dbReference>
<dbReference type="InterPro" id="IPR029000">
    <property type="entry name" value="Cyclophilin-like_dom_sf"/>
</dbReference>